<protein>
    <submittedName>
        <fullName evidence="1">Uncharacterized protein</fullName>
    </submittedName>
</protein>
<organism evidence="1 2">
    <name type="scientific">Oculimacula yallundae</name>
    <dbReference type="NCBI Taxonomy" id="86028"/>
    <lineage>
        <taxon>Eukaryota</taxon>
        <taxon>Fungi</taxon>
        <taxon>Dikarya</taxon>
        <taxon>Ascomycota</taxon>
        <taxon>Pezizomycotina</taxon>
        <taxon>Leotiomycetes</taxon>
        <taxon>Helotiales</taxon>
        <taxon>Ploettnerulaceae</taxon>
        <taxon>Oculimacula</taxon>
    </lineage>
</organism>
<name>A0ABR4CUB0_9HELO</name>
<accession>A0ABR4CUB0</accession>
<gene>
    <name evidence="1" type="ORF">VTL71DRAFT_12007</name>
</gene>
<sequence>MPFFYPLECLLYPGQQLRLAWYFRVAKVFQRPGLSNREYTRAYRIKVFVIREIVGIAGIVESSKLR</sequence>
<proteinExistence type="predicted"/>
<evidence type="ECO:0000313" key="2">
    <source>
        <dbReference type="Proteomes" id="UP001595075"/>
    </source>
</evidence>
<reference evidence="1 2" key="1">
    <citation type="journal article" date="2024" name="Commun. Biol.">
        <title>Comparative genomic analysis of thermophilic fungi reveals convergent evolutionary adaptations and gene losses.</title>
        <authorList>
            <person name="Steindorff A.S."/>
            <person name="Aguilar-Pontes M.V."/>
            <person name="Robinson A.J."/>
            <person name="Andreopoulos B."/>
            <person name="LaButti K."/>
            <person name="Kuo A."/>
            <person name="Mondo S."/>
            <person name="Riley R."/>
            <person name="Otillar R."/>
            <person name="Haridas S."/>
            <person name="Lipzen A."/>
            <person name="Grimwood J."/>
            <person name="Schmutz J."/>
            <person name="Clum A."/>
            <person name="Reid I.D."/>
            <person name="Moisan M.C."/>
            <person name="Butler G."/>
            <person name="Nguyen T.T.M."/>
            <person name="Dewar K."/>
            <person name="Conant G."/>
            <person name="Drula E."/>
            <person name="Henrissat B."/>
            <person name="Hansel C."/>
            <person name="Singer S."/>
            <person name="Hutchinson M.I."/>
            <person name="de Vries R.P."/>
            <person name="Natvig D.O."/>
            <person name="Powell A.J."/>
            <person name="Tsang A."/>
            <person name="Grigoriev I.V."/>
        </authorList>
    </citation>
    <scope>NUCLEOTIDE SEQUENCE [LARGE SCALE GENOMIC DNA]</scope>
    <source>
        <strain evidence="1 2">CBS 494.80</strain>
    </source>
</reference>
<comment type="caution">
    <text evidence="1">The sequence shown here is derived from an EMBL/GenBank/DDBJ whole genome shotgun (WGS) entry which is preliminary data.</text>
</comment>
<keyword evidence="2" id="KW-1185">Reference proteome</keyword>
<dbReference type="EMBL" id="JAZHXI010000004">
    <property type="protein sequence ID" value="KAL2072664.1"/>
    <property type="molecule type" value="Genomic_DNA"/>
</dbReference>
<dbReference type="Proteomes" id="UP001595075">
    <property type="component" value="Unassembled WGS sequence"/>
</dbReference>
<evidence type="ECO:0000313" key="1">
    <source>
        <dbReference type="EMBL" id="KAL2072664.1"/>
    </source>
</evidence>